<gene>
    <name evidence="2" type="ORF">O9H85_29240</name>
</gene>
<accession>A0ABT4QHW1</accession>
<name>A0ABT4QHW1_9BACL</name>
<organism evidence="2 3">
    <name type="scientific">Paenibacillus gyeongsangnamensis</name>
    <dbReference type="NCBI Taxonomy" id="3388067"/>
    <lineage>
        <taxon>Bacteria</taxon>
        <taxon>Bacillati</taxon>
        <taxon>Bacillota</taxon>
        <taxon>Bacilli</taxon>
        <taxon>Bacillales</taxon>
        <taxon>Paenibacillaceae</taxon>
        <taxon>Paenibacillus</taxon>
    </lineage>
</organism>
<comment type="caution">
    <text evidence="2">The sequence shown here is derived from an EMBL/GenBank/DDBJ whole genome shotgun (WGS) entry which is preliminary data.</text>
</comment>
<dbReference type="CDD" id="cd02440">
    <property type="entry name" value="AdoMet_MTases"/>
    <property type="match status" value="1"/>
</dbReference>
<proteinExistence type="predicted"/>
<reference evidence="2 3" key="1">
    <citation type="submission" date="2022-12" db="EMBL/GenBank/DDBJ databases">
        <title>Draft genome sequence of Paenibacillus sp. dW9.</title>
        <authorList>
            <person name="Choi E.-W."/>
            <person name="Kim D.-U."/>
        </authorList>
    </citation>
    <scope>NUCLEOTIDE SEQUENCE [LARGE SCALE GENOMIC DNA]</scope>
    <source>
        <strain evidence="3">dW9</strain>
    </source>
</reference>
<keyword evidence="2" id="KW-0489">Methyltransferase</keyword>
<dbReference type="InterPro" id="IPR029063">
    <property type="entry name" value="SAM-dependent_MTases_sf"/>
</dbReference>
<dbReference type="Gene3D" id="3.40.50.150">
    <property type="entry name" value="Vaccinia Virus protein VP39"/>
    <property type="match status" value="1"/>
</dbReference>
<dbReference type="GO" id="GO:0032259">
    <property type="term" value="P:methylation"/>
    <property type="evidence" value="ECO:0007669"/>
    <property type="project" value="UniProtKB-KW"/>
</dbReference>
<protein>
    <submittedName>
        <fullName evidence="2">Methyltransferase domain-containing protein</fullName>
    </submittedName>
</protein>
<dbReference type="SUPFAM" id="SSF53335">
    <property type="entry name" value="S-adenosyl-L-methionine-dependent methyltransferases"/>
    <property type="match status" value="1"/>
</dbReference>
<dbReference type="Proteomes" id="UP001527882">
    <property type="component" value="Unassembled WGS sequence"/>
</dbReference>
<keyword evidence="3" id="KW-1185">Reference proteome</keyword>
<dbReference type="GO" id="GO:0008168">
    <property type="term" value="F:methyltransferase activity"/>
    <property type="evidence" value="ECO:0007669"/>
    <property type="project" value="UniProtKB-KW"/>
</dbReference>
<evidence type="ECO:0000313" key="2">
    <source>
        <dbReference type="EMBL" id="MCZ8516403.1"/>
    </source>
</evidence>
<feature type="domain" description="Methyltransferase type 11" evidence="1">
    <location>
        <begin position="14"/>
        <end position="64"/>
    </location>
</feature>
<dbReference type="EMBL" id="JAQAGZ010000023">
    <property type="protein sequence ID" value="MCZ8516403.1"/>
    <property type="molecule type" value="Genomic_DNA"/>
</dbReference>
<dbReference type="Pfam" id="PF08241">
    <property type="entry name" value="Methyltransf_11"/>
    <property type="match status" value="1"/>
</dbReference>
<evidence type="ECO:0000259" key="1">
    <source>
        <dbReference type="Pfam" id="PF08241"/>
    </source>
</evidence>
<dbReference type="InterPro" id="IPR013216">
    <property type="entry name" value="Methyltransf_11"/>
</dbReference>
<keyword evidence="2" id="KW-0808">Transferase</keyword>
<evidence type="ECO:0000313" key="3">
    <source>
        <dbReference type="Proteomes" id="UP001527882"/>
    </source>
</evidence>
<sequence>MVNCDVRRTSATDLVIDCTELKEFQDGSADLIFSNAFFEHLYTSQHLAHLKNCHRVLRDDGPLVYIGIPDFEIVADAYLRKLPGIVGDRFDLYHVYRYTHGDPEQTPDSWLQQLHKSLFDKTYITKLLDAAGFKSSTIFNYCYPGEDIPLCMGFVAWKAEPLQDIRNVLTPFQQYIGDLTDKGNMTEKGILVE</sequence>